<proteinExistence type="predicted"/>
<dbReference type="Proteomes" id="UP000277204">
    <property type="component" value="Unassembled WGS sequence"/>
</dbReference>
<protein>
    <submittedName>
        <fullName evidence="2">Uncharacterized protein</fullName>
    </submittedName>
</protein>
<dbReference type="EMBL" id="UZAI01001206">
    <property type="protein sequence ID" value="VDO59616.1"/>
    <property type="molecule type" value="Genomic_DNA"/>
</dbReference>
<keyword evidence="3" id="KW-1185">Reference proteome</keyword>
<accession>A0A183LJJ9</accession>
<sequence length="106" mass="12175">MTPTCQEVLGRDKHDNKECISIETRDKIQKRKNKKIAINNSQTRTEKVRAQAEYSQANEQMGRSNRTDKQKYVEDLATKAERAATEGNINKLYETMKKLAAKCSKP</sequence>
<evidence type="ECO:0000313" key="3">
    <source>
        <dbReference type="Proteomes" id="UP000277204"/>
    </source>
</evidence>
<evidence type="ECO:0000256" key="1">
    <source>
        <dbReference type="SAM" id="MobiDB-lite"/>
    </source>
</evidence>
<gene>
    <name evidence="2" type="ORF">SMRZ_LOCUS3974</name>
</gene>
<reference evidence="2 3" key="1">
    <citation type="submission" date="2018-11" db="EMBL/GenBank/DDBJ databases">
        <authorList>
            <consortium name="Pathogen Informatics"/>
        </authorList>
    </citation>
    <scope>NUCLEOTIDE SEQUENCE [LARGE SCALE GENOMIC DNA]</scope>
    <source>
        <strain evidence="2 3">Zambia</strain>
    </source>
</reference>
<feature type="compositionally biased region" description="Polar residues" evidence="1">
    <location>
        <begin position="53"/>
        <end position="64"/>
    </location>
</feature>
<evidence type="ECO:0000313" key="2">
    <source>
        <dbReference type="EMBL" id="VDO59616.1"/>
    </source>
</evidence>
<feature type="region of interest" description="Disordered" evidence="1">
    <location>
        <begin position="43"/>
        <end position="70"/>
    </location>
</feature>
<name>A0A183LJJ9_9TREM</name>
<organism evidence="2 3">
    <name type="scientific">Schistosoma margrebowiei</name>
    <dbReference type="NCBI Taxonomy" id="48269"/>
    <lineage>
        <taxon>Eukaryota</taxon>
        <taxon>Metazoa</taxon>
        <taxon>Spiralia</taxon>
        <taxon>Lophotrochozoa</taxon>
        <taxon>Platyhelminthes</taxon>
        <taxon>Trematoda</taxon>
        <taxon>Digenea</taxon>
        <taxon>Strigeidida</taxon>
        <taxon>Schistosomatoidea</taxon>
        <taxon>Schistosomatidae</taxon>
        <taxon>Schistosoma</taxon>
    </lineage>
</organism>
<dbReference type="AlphaFoldDB" id="A0A183LJJ9"/>